<dbReference type="EMBL" id="AZBU02000012">
    <property type="protein sequence ID" value="TKR59271.1"/>
    <property type="molecule type" value="Genomic_DNA"/>
</dbReference>
<dbReference type="InterPro" id="IPR011701">
    <property type="entry name" value="MFS"/>
</dbReference>
<proteinExistence type="predicted"/>
<dbReference type="SUPFAM" id="SSF103473">
    <property type="entry name" value="MFS general substrate transporter"/>
    <property type="match status" value="1"/>
</dbReference>
<keyword evidence="3 7" id="KW-0812">Transmembrane</keyword>
<dbReference type="InterPro" id="IPR050930">
    <property type="entry name" value="MFS_Vesicular_Transporter"/>
</dbReference>
<feature type="region of interest" description="Disordered" evidence="6">
    <location>
        <begin position="1"/>
        <end position="67"/>
    </location>
</feature>
<feature type="transmembrane region" description="Helical" evidence="7">
    <location>
        <begin position="322"/>
        <end position="342"/>
    </location>
</feature>
<feature type="transmembrane region" description="Helical" evidence="7">
    <location>
        <begin position="418"/>
        <end position="436"/>
    </location>
</feature>
<protein>
    <recommendedName>
        <fullName evidence="8">Major facilitator superfamily (MFS) profile domain-containing protein</fullName>
    </recommendedName>
</protein>
<keyword evidence="10" id="KW-1185">Reference proteome</keyword>
<feature type="transmembrane region" description="Helical" evidence="7">
    <location>
        <begin position="378"/>
        <end position="397"/>
    </location>
</feature>
<dbReference type="PANTHER" id="PTHR23506:SF26">
    <property type="entry name" value="MFS-TYPE TRANSPORTER SLC18B1"/>
    <property type="match status" value="1"/>
</dbReference>
<feature type="transmembrane region" description="Helical" evidence="7">
    <location>
        <begin position="242"/>
        <end position="262"/>
    </location>
</feature>
<gene>
    <name evidence="9" type="ORF">L596_028968</name>
</gene>
<evidence type="ECO:0000256" key="5">
    <source>
        <dbReference type="ARBA" id="ARBA00023136"/>
    </source>
</evidence>
<evidence type="ECO:0000313" key="9">
    <source>
        <dbReference type="EMBL" id="TKR59271.1"/>
    </source>
</evidence>
<evidence type="ECO:0000256" key="6">
    <source>
        <dbReference type="SAM" id="MobiDB-lite"/>
    </source>
</evidence>
<dbReference type="InterPro" id="IPR020846">
    <property type="entry name" value="MFS_dom"/>
</dbReference>
<evidence type="ECO:0000256" key="7">
    <source>
        <dbReference type="SAM" id="Phobius"/>
    </source>
</evidence>
<evidence type="ECO:0000256" key="4">
    <source>
        <dbReference type="ARBA" id="ARBA00022989"/>
    </source>
</evidence>
<dbReference type="Proteomes" id="UP000298663">
    <property type="component" value="Unassembled WGS sequence"/>
</dbReference>
<comment type="subcellular location">
    <subcellularLocation>
        <location evidence="1">Membrane</location>
        <topology evidence="1">Multi-pass membrane protein</topology>
    </subcellularLocation>
</comment>
<feature type="compositionally biased region" description="Polar residues" evidence="6">
    <location>
        <begin position="25"/>
        <end position="61"/>
    </location>
</feature>
<dbReference type="Gene3D" id="1.20.1250.20">
    <property type="entry name" value="MFS general substrate transporter like domains"/>
    <property type="match status" value="2"/>
</dbReference>
<accession>A0A4U5LT85</accession>
<dbReference type="AlphaFoldDB" id="A0A4U5LT85"/>
<dbReference type="OrthoDB" id="446368at2759"/>
<feature type="domain" description="Major facilitator superfamily (MFS) profile" evidence="8">
    <location>
        <begin position="82"/>
        <end position="476"/>
    </location>
</feature>
<dbReference type="STRING" id="34508.A0A4U5LT85"/>
<feature type="transmembrane region" description="Helical" evidence="7">
    <location>
        <begin position="175"/>
        <end position="202"/>
    </location>
</feature>
<keyword evidence="5 7" id="KW-0472">Membrane</keyword>
<feature type="transmembrane region" description="Helical" evidence="7">
    <location>
        <begin position="283"/>
        <end position="302"/>
    </location>
</feature>
<dbReference type="InterPro" id="IPR036259">
    <property type="entry name" value="MFS_trans_sf"/>
</dbReference>
<comment type="caution">
    <text evidence="9">The sequence shown here is derived from an EMBL/GenBank/DDBJ whole genome shotgun (WGS) entry which is preliminary data.</text>
</comment>
<feature type="transmembrane region" description="Helical" evidence="7">
    <location>
        <begin position="148"/>
        <end position="169"/>
    </location>
</feature>
<reference evidence="9 10" key="1">
    <citation type="journal article" date="2015" name="Genome Biol.">
        <title>Comparative genomics of Steinernema reveals deeply conserved gene regulatory networks.</title>
        <authorList>
            <person name="Dillman A.R."/>
            <person name="Macchietto M."/>
            <person name="Porter C.F."/>
            <person name="Rogers A."/>
            <person name="Williams B."/>
            <person name="Antoshechkin I."/>
            <person name="Lee M.M."/>
            <person name="Goodwin Z."/>
            <person name="Lu X."/>
            <person name="Lewis E.E."/>
            <person name="Goodrich-Blair H."/>
            <person name="Stock S.P."/>
            <person name="Adams B.J."/>
            <person name="Sternberg P.W."/>
            <person name="Mortazavi A."/>
        </authorList>
    </citation>
    <scope>NUCLEOTIDE SEQUENCE [LARGE SCALE GENOMIC DNA]</scope>
    <source>
        <strain evidence="9 10">ALL</strain>
    </source>
</reference>
<feature type="transmembrane region" description="Helical" evidence="7">
    <location>
        <begin position="209"/>
        <end position="230"/>
    </location>
</feature>
<dbReference type="GO" id="GO:0016020">
    <property type="term" value="C:membrane"/>
    <property type="evidence" value="ECO:0007669"/>
    <property type="project" value="UniProtKB-SubCell"/>
</dbReference>
<dbReference type="PROSITE" id="PS50850">
    <property type="entry name" value="MFS"/>
    <property type="match status" value="1"/>
</dbReference>
<keyword evidence="2" id="KW-0813">Transport</keyword>
<name>A0A4U5LT85_STECR</name>
<feature type="transmembrane region" description="Helical" evidence="7">
    <location>
        <begin position="351"/>
        <end position="372"/>
    </location>
</feature>
<reference evidence="9 10" key="2">
    <citation type="journal article" date="2019" name="G3 (Bethesda)">
        <title>Hybrid Assembly of the Genome of the Entomopathogenic Nematode Steinernema carpocapsae Identifies the X-Chromosome.</title>
        <authorList>
            <person name="Serra L."/>
            <person name="Macchietto M."/>
            <person name="Macias-Munoz A."/>
            <person name="McGill C.J."/>
            <person name="Rodriguez I.M."/>
            <person name="Rodriguez B."/>
            <person name="Murad R."/>
            <person name="Mortazavi A."/>
        </authorList>
    </citation>
    <scope>NUCLEOTIDE SEQUENCE [LARGE SCALE GENOMIC DNA]</scope>
    <source>
        <strain evidence="9 10">ALL</strain>
    </source>
</reference>
<evidence type="ECO:0000259" key="8">
    <source>
        <dbReference type="PROSITE" id="PS50850"/>
    </source>
</evidence>
<feature type="transmembrane region" description="Helical" evidence="7">
    <location>
        <begin position="456"/>
        <end position="475"/>
    </location>
</feature>
<evidence type="ECO:0000313" key="10">
    <source>
        <dbReference type="Proteomes" id="UP000298663"/>
    </source>
</evidence>
<sequence>MSAIPTQSIKAVESDSDDAECDQNCHPSGTSHSFRRVSSTSTKKAPETPSSEPLPTQNEDPNNAEGDSAISFASMSRIEWVTLILLSVITFADTVENSCISPFFPTEAEKKGMSSSEIGVIMGARQLIILIFSPVMGRFMANIGTKRMFIAGISIVGCTTITLGFMPHWPAGRPFFIIAIAVNIIEALGDTANSTASLAILAERFPGRLATLMGLFETIGGLGGMIGPLLGGFLLEKGGFELPFLLMGSIILGGAIISYWLISEVKDTGVDENKGMKAMMKLPMMWVMVYAMITSAVLLSFLDPTLGPHIQSMDISPTAMGAIFLLSSLAYTVTAPIWGYAIDKFKCTTHFIFAGSICVVPAMLLLGPSPILPLSKSIISITIGISILGVSMGAVHIPIFQQCLLTVKKYGFPDNAQTYGGVSGIYSAAVAFGGFLGPTLGGVSVDYIGFPWTTTMLSALIVIFIITLFLSYAAVGVHNRKIKRRQVVRPEPV</sequence>
<keyword evidence="4 7" id="KW-1133">Transmembrane helix</keyword>
<dbReference type="PANTHER" id="PTHR23506">
    <property type="entry name" value="GH10249P"/>
    <property type="match status" value="1"/>
</dbReference>
<evidence type="ECO:0000256" key="2">
    <source>
        <dbReference type="ARBA" id="ARBA00022448"/>
    </source>
</evidence>
<evidence type="ECO:0000256" key="1">
    <source>
        <dbReference type="ARBA" id="ARBA00004141"/>
    </source>
</evidence>
<organism evidence="9 10">
    <name type="scientific">Steinernema carpocapsae</name>
    <name type="common">Entomopathogenic nematode</name>
    <dbReference type="NCBI Taxonomy" id="34508"/>
    <lineage>
        <taxon>Eukaryota</taxon>
        <taxon>Metazoa</taxon>
        <taxon>Ecdysozoa</taxon>
        <taxon>Nematoda</taxon>
        <taxon>Chromadorea</taxon>
        <taxon>Rhabditida</taxon>
        <taxon>Tylenchina</taxon>
        <taxon>Panagrolaimomorpha</taxon>
        <taxon>Strongyloidoidea</taxon>
        <taxon>Steinernematidae</taxon>
        <taxon>Steinernema</taxon>
    </lineage>
</organism>
<evidence type="ECO:0000256" key="3">
    <source>
        <dbReference type="ARBA" id="ARBA00022692"/>
    </source>
</evidence>
<dbReference type="GO" id="GO:0022857">
    <property type="term" value="F:transmembrane transporter activity"/>
    <property type="evidence" value="ECO:0007669"/>
    <property type="project" value="InterPro"/>
</dbReference>
<dbReference type="Pfam" id="PF07690">
    <property type="entry name" value="MFS_1"/>
    <property type="match status" value="1"/>
</dbReference>